<gene>
    <name evidence="2" type="ORF">F2P81_026136</name>
</gene>
<feature type="region of interest" description="Disordered" evidence="1">
    <location>
        <begin position="60"/>
        <end position="79"/>
    </location>
</feature>
<sequence>MSVNLRSMHKVSHAVLNLDLEEEEFAASLNKKTTTTVIIKLFKESDLSITALANWGEKKEAGRSSISKKQEAERSEDLSVVSRPTAADAKCQVSPLHVCSLFPSLTFVQCDPLGARRAFVNFGVPPEDNGRSRAPLELHSSHRYLPPAHHSNQSGCRLETLIDWGFLTLLNKKN</sequence>
<evidence type="ECO:0000313" key="2">
    <source>
        <dbReference type="EMBL" id="KAF0021611.1"/>
    </source>
</evidence>
<evidence type="ECO:0000256" key="1">
    <source>
        <dbReference type="SAM" id="MobiDB-lite"/>
    </source>
</evidence>
<feature type="compositionally biased region" description="Basic and acidic residues" evidence="1">
    <location>
        <begin position="60"/>
        <end position="77"/>
    </location>
</feature>
<accession>A0A6A4RQS5</accession>
<proteinExistence type="predicted"/>
<name>A0A6A4RQS5_SCOMX</name>
<dbReference type="Proteomes" id="UP000438429">
    <property type="component" value="Unassembled WGS sequence"/>
</dbReference>
<dbReference type="AlphaFoldDB" id="A0A6A4RQS5"/>
<organism evidence="2 3">
    <name type="scientific">Scophthalmus maximus</name>
    <name type="common">Turbot</name>
    <name type="synonym">Psetta maxima</name>
    <dbReference type="NCBI Taxonomy" id="52904"/>
    <lineage>
        <taxon>Eukaryota</taxon>
        <taxon>Metazoa</taxon>
        <taxon>Chordata</taxon>
        <taxon>Craniata</taxon>
        <taxon>Vertebrata</taxon>
        <taxon>Euteleostomi</taxon>
        <taxon>Actinopterygii</taxon>
        <taxon>Neopterygii</taxon>
        <taxon>Teleostei</taxon>
        <taxon>Neoteleostei</taxon>
        <taxon>Acanthomorphata</taxon>
        <taxon>Carangaria</taxon>
        <taxon>Pleuronectiformes</taxon>
        <taxon>Pleuronectoidei</taxon>
        <taxon>Scophthalmidae</taxon>
        <taxon>Scophthalmus</taxon>
    </lineage>
</organism>
<dbReference type="EMBL" id="VEVO01004089">
    <property type="protein sequence ID" value="KAF0021611.1"/>
    <property type="molecule type" value="Genomic_DNA"/>
</dbReference>
<protein>
    <submittedName>
        <fullName evidence="2">Uncharacterized protein</fullName>
    </submittedName>
</protein>
<reference evidence="2 3" key="1">
    <citation type="submission" date="2019-06" db="EMBL/GenBank/DDBJ databases">
        <title>Draft genomes of female and male turbot (Scophthalmus maximus).</title>
        <authorList>
            <person name="Xu H."/>
            <person name="Xu X.-W."/>
            <person name="Shao C."/>
            <person name="Chen S."/>
        </authorList>
    </citation>
    <scope>NUCLEOTIDE SEQUENCE [LARGE SCALE GENOMIC DNA]</scope>
    <source>
        <strain evidence="2">Ysfricsl-2016a</strain>
        <tissue evidence="2">Blood</tissue>
    </source>
</reference>
<comment type="caution">
    <text evidence="2">The sequence shown here is derived from an EMBL/GenBank/DDBJ whole genome shotgun (WGS) entry which is preliminary data.</text>
</comment>
<evidence type="ECO:0000313" key="3">
    <source>
        <dbReference type="Proteomes" id="UP000438429"/>
    </source>
</evidence>